<organism evidence="1 2">
    <name type="scientific">Roseateles puraquae</name>
    <dbReference type="NCBI Taxonomy" id="431059"/>
    <lineage>
        <taxon>Bacteria</taxon>
        <taxon>Pseudomonadati</taxon>
        <taxon>Pseudomonadota</taxon>
        <taxon>Betaproteobacteria</taxon>
        <taxon>Burkholderiales</taxon>
        <taxon>Sphaerotilaceae</taxon>
        <taxon>Roseateles</taxon>
    </lineage>
</organism>
<dbReference type="OrthoDB" id="5418945at2"/>
<evidence type="ECO:0000313" key="2">
    <source>
        <dbReference type="Proteomes" id="UP000197446"/>
    </source>
</evidence>
<dbReference type="EMBL" id="NISI01000021">
    <property type="protein sequence ID" value="OWQ98163.1"/>
    <property type="molecule type" value="Genomic_DNA"/>
</dbReference>
<accession>A0A254N7I7</accession>
<name>A0A254N7I7_9BURK</name>
<protein>
    <submittedName>
        <fullName evidence="1">Uncharacterized protein</fullName>
    </submittedName>
</protein>
<evidence type="ECO:0000313" key="1">
    <source>
        <dbReference type="EMBL" id="OWQ98163.1"/>
    </source>
</evidence>
<comment type="caution">
    <text evidence="1">The sequence shown here is derived from an EMBL/GenBank/DDBJ whole genome shotgun (WGS) entry which is preliminary data.</text>
</comment>
<gene>
    <name evidence="1" type="ORF">CDO81_26490</name>
</gene>
<dbReference type="Proteomes" id="UP000197446">
    <property type="component" value="Unassembled WGS sequence"/>
</dbReference>
<sequence length="374" mass="40297">MSNAKRLVGTLVLLALFGGALFFALRSNEATRQIAQEQVAIASAEPLKGLIAVDVEAFFKDDRVTQVLVQSKLPVHVARVGSRDMAARIGTADQPDFFIASGVVAANMIADAARKAGKAATQTSPFHTPLVVASWEPIAKMLAANGMAKPMAPKVYGLDMEKLTQAMLAKQRWRDLKASGDYAVSRSVLVSTTDIRRSNSAAMYLALTSAAVNGDVVADRATAQKLAGQLAELFKRQGFQENYVNGAFDDYLAIGMGKTPLTFIYEAQMVAQALKGGVRPEMVLMYPQPTIVNKWVLVALNERGKRLAELLAANKTLQAVALEQGFRTGDTDAFAASAQKAGLAVDVNLQQVIDPPGFDLMFEMIDIVSREMNQ</sequence>
<dbReference type="RefSeq" id="WP_088486279.1">
    <property type="nucleotide sequence ID" value="NZ_NISI01000021.1"/>
</dbReference>
<reference evidence="1 2" key="1">
    <citation type="journal article" date="2007" name="Int. J. Syst. Evol. Microbiol.">
        <title>Description of Pelomonas aquatica sp. nov. and Pelomonas puraquae sp. nov., isolated from industrial and haemodialysis water.</title>
        <authorList>
            <person name="Gomila M."/>
            <person name="Bowien B."/>
            <person name="Falsen E."/>
            <person name="Moore E.R."/>
            <person name="Lalucat J."/>
        </authorList>
    </citation>
    <scope>NUCLEOTIDE SEQUENCE [LARGE SCALE GENOMIC DNA]</scope>
    <source>
        <strain evidence="1 2">CCUG 52769</strain>
    </source>
</reference>
<dbReference type="AlphaFoldDB" id="A0A254N7I7"/>
<proteinExistence type="predicted"/>
<keyword evidence="2" id="KW-1185">Reference proteome</keyword>